<name>A0A3P9I8H0_ORYLA</name>
<dbReference type="Ensembl" id="ENSORLT00015034265.1">
    <property type="protein sequence ID" value="ENSORLP00015016346.1"/>
    <property type="gene ID" value="ENSORLG00015017301.1"/>
</dbReference>
<reference evidence="1" key="4">
    <citation type="submission" date="2025-09" db="UniProtKB">
        <authorList>
            <consortium name="Ensembl"/>
        </authorList>
    </citation>
    <scope>IDENTIFICATION</scope>
    <source>
        <strain evidence="1">HSOK</strain>
    </source>
</reference>
<reference key="1">
    <citation type="journal article" date="2007" name="Nature">
        <title>The medaka draft genome and insights into vertebrate genome evolution.</title>
        <authorList>
            <person name="Kasahara M."/>
            <person name="Naruse K."/>
            <person name="Sasaki S."/>
            <person name="Nakatani Y."/>
            <person name="Qu W."/>
            <person name="Ahsan B."/>
            <person name="Yamada T."/>
            <person name="Nagayasu Y."/>
            <person name="Doi K."/>
            <person name="Kasai Y."/>
            <person name="Jindo T."/>
            <person name="Kobayashi D."/>
            <person name="Shimada A."/>
            <person name="Toyoda A."/>
            <person name="Kuroki Y."/>
            <person name="Fujiyama A."/>
            <person name="Sasaki T."/>
            <person name="Shimizu A."/>
            <person name="Asakawa S."/>
            <person name="Shimizu N."/>
            <person name="Hashimoto S."/>
            <person name="Yang J."/>
            <person name="Lee Y."/>
            <person name="Matsushima K."/>
            <person name="Sugano S."/>
            <person name="Sakaizumi M."/>
            <person name="Narita T."/>
            <person name="Ohishi K."/>
            <person name="Haga S."/>
            <person name="Ohta F."/>
            <person name="Nomoto H."/>
            <person name="Nogata K."/>
            <person name="Morishita T."/>
            <person name="Endo T."/>
            <person name="Shin-I T."/>
            <person name="Takeda H."/>
            <person name="Morishita S."/>
            <person name="Kohara Y."/>
        </authorList>
    </citation>
    <scope>NUCLEOTIDE SEQUENCE [LARGE SCALE GENOMIC DNA]</scope>
    <source>
        <strain>Hd-rR</strain>
    </source>
</reference>
<accession>A0A3P9I8H0</accession>
<reference evidence="1" key="3">
    <citation type="submission" date="2025-08" db="UniProtKB">
        <authorList>
            <consortium name="Ensembl"/>
        </authorList>
    </citation>
    <scope>IDENTIFICATION</scope>
    <source>
        <strain evidence="1">HSOK</strain>
    </source>
</reference>
<evidence type="ECO:0000313" key="1">
    <source>
        <dbReference type="Ensembl" id="ENSORLP00015016346.1"/>
    </source>
</evidence>
<evidence type="ECO:0000313" key="2">
    <source>
        <dbReference type="Proteomes" id="UP000265200"/>
    </source>
</evidence>
<dbReference type="Proteomes" id="UP000265200">
    <property type="component" value="Chromosome 23"/>
</dbReference>
<dbReference type="AlphaFoldDB" id="A0A3P9I8H0"/>
<organism evidence="1 2">
    <name type="scientific">Oryzias latipes</name>
    <name type="common">Japanese rice fish</name>
    <name type="synonym">Japanese killifish</name>
    <dbReference type="NCBI Taxonomy" id="8090"/>
    <lineage>
        <taxon>Eukaryota</taxon>
        <taxon>Metazoa</taxon>
        <taxon>Chordata</taxon>
        <taxon>Craniata</taxon>
        <taxon>Vertebrata</taxon>
        <taxon>Euteleostomi</taxon>
        <taxon>Actinopterygii</taxon>
        <taxon>Neopterygii</taxon>
        <taxon>Teleostei</taxon>
        <taxon>Neoteleostei</taxon>
        <taxon>Acanthomorphata</taxon>
        <taxon>Ovalentaria</taxon>
        <taxon>Atherinomorphae</taxon>
        <taxon>Beloniformes</taxon>
        <taxon>Adrianichthyidae</taxon>
        <taxon>Oryziinae</taxon>
        <taxon>Oryzias</taxon>
    </lineage>
</organism>
<proteinExistence type="predicted"/>
<protein>
    <submittedName>
        <fullName evidence="1">Uncharacterized protein</fullName>
    </submittedName>
</protein>
<reference evidence="1 2" key="2">
    <citation type="submission" date="2017-04" db="EMBL/GenBank/DDBJ databases">
        <title>CpG methylation of centromeres and impact of large insertions on vertebrate speciation.</title>
        <authorList>
            <person name="Ichikawa K."/>
            <person name="Yoshimura J."/>
            <person name="Morishita S."/>
        </authorList>
    </citation>
    <scope>NUCLEOTIDE SEQUENCE</scope>
    <source>
        <strain evidence="1 2">HSOK</strain>
    </source>
</reference>
<sequence length="35" mass="3707">MPLHAAAVQPHPEVLQVVLQEEQTLDGDTALTLAA</sequence>